<name>A0A2N1NRN2_9GLOM</name>
<accession>A0A2N1NRN2</accession>
<dbReference type="VEuPathDB" id="FungiDB:FUN_015947"/>
<sequence>MSISTPSLSFTIILSERLPYEVNTRYIYLRNISKRFDQLLTDEISKTAVELLTDGKLKTFVELLSDGITLKSGLNEL</sequence>
<reference evidence="1 2" key="2">
    <citation type="submission" date="2017-10" db="EMBL/GenBank/DDBJ databases">
        <title>Extensive intraspecific genome diversity in a model arbuscular mycorrhizal fungus.</title>
        <authorList>
            <person name="Chen E.C.H."/>
            <person name="Morin E."/>
            <person name="Baudet D."/>
            <person name="Noel J."/>
            <person name="Ndikumana S."/>
            <person name="Charron P."/>
            <person name="St-Onge C."/>
            <person name="Giorgi J."/>
            <person name="Grigoriev I.V."/>
            <person name="Roux C."/>
            <person name="Martin F.M."/>
            <person name="Corradi N."/>
        </authorList>
    </citation>
    <scope>NUCLEOTIDE SEQUENCE [LARGE SCALE GENOMIC DNA]</scope>
    <source>
        <strain evidence="1 2">C2</strain>
    </source>
</reference>
<dbReference type="AlphaFoldDB" id="A0A2N1NRN2"/>
<protein>
    <submittedName>
        <fullName evidence="1">Uncharacterized protein</fullName>
    </submittedName>
</protein>
<dbReference type="EMBL" id="LLXL01000177">
    <property type="protein sequence ID" value="PKK76558.1"/>
    <property type="molecule type" value="Genomic_DNA"/>
</dbReference>
<comment type="caution">
    <text evidence="1">The sequence shown here is derived from an EMBL/GenBank/DDBJ whole genome shotgun (WGS) entry which is preliminary data.</text>
</comment>
<dbReference type="Proteomes" id="UP000233469">
    <property type="component" value="Unassembled WGS sequence"/>
</dbReference>
<organism evidence="1 2">
    <name type="scientific">Rhizophagus irregularis</name>
    <dbReference type="NCBI Taxonomy" id="588596"/>
    <lineage>
        <taxon>Eukaryota</taxon>
        <taxon>Fungi</taxon>
        <taxon>Fungi incertae sedis</taxon>
        <taxon>Mucoromycota</taxon>
        <taxon>Glomeromycotina</taxon>
        <taxon>Glomeromycetes</taxon>
        <taxon>Glomerales</taxon>
        <taxon>Glomeraceae</taxon>
        <taxon>Rhizophagus</taxon>
    </lineage>
</organism>
<reference evidence="1 2" key="1">
    <citation type="submission" date="2016-04" db="EMBL/GenBank/DDBJ databases">
        <title>Genome analyses suggest a sexual origin of heterokaryosis in a supposedly ancient asexual fungus.</title>
        <authorList>
            <person name="Ropars J."/>
            <person name="Sedzielewska K."/>
            <person name="Noel J."/>
            <person name="Charron P."/>
            <person name="Farinelli L."/>
            <person name="Marton T."/>
            <person name="Kruger M."/>
            <person name="Pelin A."/>
            <person name="Brachmann A."/>
            <person name="Corradi N."/>
        </authorList>
    </citation>
    <scope>NUCLEOTIDE SEQUENCE [LARGE SCALE GENOMIC DNA]</scope>
    <source>
        <strain evidence="1 2">C2</strain>
    </source>
</reference>
<evidence type="ECO:0000313" key="1">
    <source>
        <dbReference type="EMBL" id="PKK76558.1"/>
    </source>
</evidence>
<evidence type="ECO:0000313" key="2">
    <source>
        <dbReference type="Proteomes" id="UP000233469"/>
    </source>
</evidence>
<gene>
    <name evidence="1" type="ORF">RhiirC2_772378</name>
</gene>
<proteinExistence type="predicted"/>